<dbReference type="RefSeq" id="WP_116243107.1">
    <property type="nucleotide sequence ID" value="NZ_QUAB01000046.1"/>
</dbReference>
<proteinExistence type="predicted"/>
<comment type="caution">
    <text evidence="2">The sequence shown here is derived from an EMBL/GenBank/DDBJ whole genome shotgun (WGS) entry which is preliminary data.</text>
</comment>
<reference evidence="2 3" key="1">
    <citation type="submission" date="2018-08" db="EMBL/GenBank/DDBJ databases">
        <title>Isolation, diversity and antifungal activity of Actinobacteria from cow dung.</title>
        <authorList>
            <person name="Ling L."/>
        </authorList>
    </citation>
    <scope>NUCLEOTIDE SEQUENCE [LARGE SCALE GENOMIC DNA]</scope>
    <source>
        <strain evidence="2 3">NEAU-LLE</strain>
    </source>
</reference>
<organism evidence="2 3">
    <name type="scientific">Microbacterium bovistercoris</name>
    <dbReference type="NCBI Taxonomy" id="2293570"/>
    <lineage>
        <taxon>Bacteria</taxon>
        <taxon>Bacillati</taxon>
        <taxon>Actinomycetota</taxon>
        <taxon>Actinomycetes</taxon>
        <taxon>Micrococcales</taxon>
        <taxon>Microbacteriaceae</taxon>
        <taxon>Microbacterium</taxon>
    </lineage>
</organism>
<name>A0A371NRC0_9MICO</name>
<dbReference type="InterPro" id="IPR011990">
    <property type="entry name" value="TPR-like_helical_dom_sf"/>
</dbReference>
<evidence type="ECO:0000313" key="3">
    <source>
        <dbReference type="Proteomes" id="UP000262172"/>
    </source>
</evidence>
<dbReference type="EMBL" id="QUAB01000046">
    <property type="protein sequence ID" value="REJ04708.1"/>
    <property type="molecule type" value="Genomic_DNA"/>
</dbReference>
<gene>
    <name evidence="2" type="ORF">DY023_14085</name>
</gene>
<sequence>MDERDDWQDRVDAVWDDDALSDRERIRRIDALAMERGMHEPVAQFERAGARDAAGLEGEAEVLYRLALSGGLDESRRAQATIQLASTLRNLGKVDEAVRMLREERERGGELADAASAFYALALASAGDATGAASVALETLAPHLPQYRRSVAAYARELGGAR</sequence>
<dbReference type="SUPFAM" id="SSF48452">
    <property type="entry name" value="TPR-like"/>
    <property type="match status" value="1"/>
</dbReference>
<dbReference type="Proteomes" id="UP000262172">
    <property type="component" value="Unassembled WGS sequence"/>
</dbReference>
<dbReference type="InterPro" id="IPR041656">
    <property type="entry name" value="TPR_5"/>
</dbReference>
<dbReference type="Gene3D" id="1.25.40.10">
    <property type="entry name" value="Tetratricopeptide repeat domain"/>
    <property type="match status" value="1"/>
</dbReference>
<dbReference type="Pfam" id="PF12688">
    <property type="entry name" value="TPR_5"/>
    <property type="match status" value="1"/>
</dbReference>
<dbReference type="AlphaFoldDB" id="A0A371NRC0"/>
<accession>A0A371NRC0</accession>
<dbReference type="OrthoDB" id="193829at2"/>
<evidence type="ECO:0000313" key="2">
    <source>
        <dbReference type="EMBL" id="REJ04708.1"/>
    </source>
</evidence>
<protein>
    <recommendedName>
        <fullName evidence="1">Tetratrico peptide repeat group 5 domain-containing protein</fullName>
    </recommendedName>
</protein>
<feature type="domain" description="Tetratrico peptide repeat group 5" evidence="1">
    <location>
        <begin position="41"/>
        <end position="158"/>
    </location>
</feature>
<keyword evidence="3" id="KW-1185">Reference proteome</keyword>
<evidence type="ECO:0000259" key="1">
    <source>
        <dbReference type="Pfam" id="PF12688"/>
    </source>
</evidence>